<keyword evidence="2" id="KW-1185">Reference proteome</keyword>
<dbReference type="EMBL" id="JAUSVP010000010">
    <property type="protein sequence ID" value="MDQ0448714.1"/>
    <property type="molecule type" value="Genomic_DNA"/>
</dbReference>
<evidence type="ECO:0000313" key="1">
    <source>
        <dbReference type="EMBL" id="MDQ0448714.1"/>
    </source>
</evidence>
<accession>A0ABU0I285</accession>
<dbReference type="Proteomes" id="UP001231124">
    <property type="component" value="Unassembled WGS sequence"/>
</dbReference>
<dbReference type="RefSeq" id="WP_283207258.1">
    <property type="nucleotide sequence ID" value="NZ_BPQE01000012.1"/>
</dbReference>
<evidence type="ECO:0008006" key="3">
    <source>
        <dbReference type="Google" id="ProtNLM"/>
    </source>
</evidence>
<proteinExistence type="predicted"/>
<name>A0ABU0I285_9HYPH</name>
<protein>
    <recommendedName>
        <fullName evidence="3">PE-PGRS family protein</fullName>
    </recommendedName>
</protein>
<comment type="caution">
    <text evidence="1">The sequence shown here is derived from an EMBL/GenBank/DDBJ whole genome shotgun (WGS) entry which is preliminary data.</text>
</comment>
<evidence type="ECO:0000313" key="2">
    <source>
        <dbReference type="Proteomes" id="UP001231124"/>
    </source>
</evidence>
<sequence length="661" mass="61999">MSTSPLSLLGSPSRSLEWLGGPGAFLSSTALSTTQLGSLGPIASLIEGTTDAASGEADPSALPDALAAPANQIVLDTHAQLETVGHEVAPLNGPLHGLTALGETIGLGHLGEGGNLLTDLGGLAANPADPASLAPILTDAGGIAMGADGLVGAVAAAPAAGSGLVGGGGALAPAATILNEAVLQTHATLEEAGHQTPILNQPLHAVTGLGETVGLGHLGQAGTLLTDLSTLPGSLLGGGGLASASPVLTDLAQVFGATDTLLGSLTGTLSDGGLLAGDGPLSPVATLANSGILNLHTTLETVGHEVAPLNEAVHGLTALGETVGLGHLGQSGTLLTDVADLPGGLLQGQGLSVLSPILTDTGAVAGAAGGLLGGVTGLAGGLGGDGSLLGGGSPLGGAGALLGQGAPAQPVADPANQLIDGVHANLEQVGHATPVLNDPVHSVIGLGTTLGLGELGETGTILTDAANLPGAVASGGGTTAIGQTVADAGHGIEAASAVAGSVTGFLAGAGVGGAGNPLGGLLGDLTGNASGSHPLVGVSAGPATATPAADVAVLSPGTDPSHTVEASALTAPSGAPGVASATLLTGDHIAFPVTGETADSLVGLLHDVVPVASAAPAEAGTAHEAMADLGLASLDLGGHAQAAQADPMAHGATTGLHLLGL</sequence>
<reference evidence="1 2" key="1">
    <citation type="submission" date="2023-07" db="EMBL/GenBank/DDBJ databases">
        <title>Genomic Encyclopedia of Type Strains, Phase IV (KMG-IV): sequencing the most valuable type-strain genomes for metagenomic binning, comparative biology and taxonomic classification.</title>
        <authorList>
            <person name="Goeker M."/>
        </authorList>
    </citation>
    <scope>NUCLEOTIDE SEQUENCE [LARGE SCALE GENOMIC DNA]</scope>
    <source>
        <strain evidence="1 2">DSM 19013</strain>
    </source>
</reference>
<gene>
    <name evidence="1" type="ORF">QO012_003226</name>
</gene>
<organism evidence="1 2">
    <name type="scientific">Methylobacterium aerolatum</name>
    <dbReference type="NCBI Taxonomy" id="418708"/>
    <lineage>
        <taxon>Bacteria</taxon>
        <taxon>Pseudomonadati</taxon>
        <taxon>Pseudomonadota</taxon>
        <taxon>Alphaproteobacteria</taxon>
        <taxon>Hyphomicrobiales</taxon>
        <taxon>Methylobacteriaceae</taxon>
        <taxon>Methylobacterium</taxon>
    </lineage>
</organism>